<protein>
    <submittedName>
        <fullName evidence="1">Uncharacterized protein</fullName>
    </submittedName>
</protein>
<dbReference type="EMBL" id="CADCXU010022846">
    <property type="protein sequence ID" value="CAB0010178.1"/>
    <property type="molecule type" value="Genomic_DNA"/>
</dbReference>
<dbReference type="AlphaFoldDB" id="A0A6H5H249"/>
<keyword evidence="3" id="KW-1185">Reference proteome</keyword>
<evidence type="ECO:0000313" key="2">
    <source>
        <dbReference type="EMBL" id="CAB0010181.1"/>
    </source>
</evidence>
<dbReference type="Proteomes" id="UP000479000">
    <property type="component" value="Unassembled WGS sequence"/>
</dbReference>
<feature type="non-terminal residue" evidence="1">
    <location>
        <position position="1"/>
    </location>
</feature>
<reference evidence="1 3" key="1">
    <citation type="submission" date="2020-02" db="EMBL/GenBank/DDBJ databases">
        <authorList>
            <person name="Ferguson B K."/>
        </authorList>
    </citation>
    <scope>NUCLEOTIDE SEQUENCE [LARGE SCALE GENOMIC DNA]</scope>
</reference>
<name>A0A6H5H249_9HEMI</name>
<evidence type="ECO:0000313" key="3">
    <source>
        <dbReference type="Proteomes" id="UP000479000"/>
    </source>
</evidence>
<dbReference type="EMBL" id="CADCXU010022849">
    <property type="protein sequence ID" value="CAB0010181.1"/>
    <property type="molecule type" value="Genomic_DNA"/>
</dbReference>
<organism evidence="1 3">
    <name type="scientific">Nesidiocoris tenuis</name>
    <dbReference type="NCBI Taxonomy" id="355587"/>
    <lineage>
        <taxon>Eukaryota</taxon>
        <taxon>Metazoa</taxon>
        <taxon>Ecdysozoa</taxon>
        <taxon>Arthropoda</taxon>
        <taxon>Hexapoda</taxon>
        <taxon>Insecta</taxon>
        <taxon>Pterygota</taxon>
        <taxon>Neoptera</taxon>
        <taxon>Paraneoptera</taxon>
        <taxon>Hemiptera</taxon>
        <taxon>Heteroptera</taxon>
        <taxon>Panheteroptera</taxon>
        <taxon>Cimicomorpha</taxon>
        <taxon>Miridae</taxon>
        <taxon>Dicyphina</taxon>
        <taxon>Nesidiocoris</taxon>
    </lineage>
</organism>
<proteinExistence type="predicted"/>
<evidence type="ECO:0000313" key="1">
    <source>
        <dbReference type="EMBL" id="CAB0010178.1"/>
    </source>
</evidence>
<gene>
    <name evidence="1" type="ORF">NTEN_LOCUS15229</name>
    <name evidence="2" type="ORF">NTEN_LOCUS15232</name>
</gene>
<accession>A0A6H5H249</accession>
<sequence>LRRPVTEVVPGVPCRPLGERYLGHVGCTIRDSFVHCTTVSPSAFTLARIFRRGWGANGVAVMPALPAPLALRSSFGGNRPDRTTLAEKVKGGQSEQTGADDRMGELTIVWRVVGSVPAFRAKGTAVDPATSINIKSAYIPTFLSFFTDRKTKDSRCTAKLLTRLFLSLNEAFSTDKILF</sequence>